<dbReference type="PRINTS" id="PR00463">
    <property type="entry name" value="EP450I"/>
</dbReference>
<evidence type="ECO:0000313" key="4">
    <source>
        <dbReference type="EMBL" id="KAK3105541.1"/>
    </source>
</evidence>
<keyword evidence="2" id="KW-0479">Metal-binding</keyword>
<dbReference type="InterPro" id="IPR002401">
    <property type="entry name" value="Cyt_P450_E_grp-I"/>
</dbReference>
<dbReference type="InterPro" id="IPR001128">
    <property type="entry name" value="Cyt_P450"/>
</dbReference>
<accession>A0AA88YIG3</accession>
<dbReference type="PANTHER" id="PTHR24300">
    <property type="entry name" value="CYTOCHROME P450 508A4-RELATED"/>
    <property type="match status" value="1"/>
</dbReference>
<dbReference type="Pfam" id="PF00067">
    <property type="entry name" value="p450"/>
    <property type="match status" value="1"/>
</dbReference>
<evidence type="ECO:0000256" key="3">
    <source>
        <dbReference type="ARBA" id="ARBA00023004"/>
    </source>
</evidence>
<dbReference type="GO" id="GO:0005506">
    <property type="term" value="F:iron ion binding"/>
    <property type="evidence" value="ECO:0007669"/>
    <property type="project" value="InterPro"/>
</dbReference>
<dbReference type="InterPro" id="IPR036396">
    <property type="entry name" value="Cyt_P450_sf"/>
</dbReference>
<name>A0AA88YIG3_PINIB</name>
<dbReference type="AlphaFoldDB" id="A0AA88YIG3"/>
<protein>
    <submittedName>
        <fullName evidence="4">Uncharacterized protein</fullName>
    </submittedName>
</protein>
<dbReference type="GO" id="GO:0004497">
    <property type="term" value="F:monooxygenase activity"/>
    <property type="evidence" value="ECO:0007669"/>
    <property type="project" value="InterPro"/>
</dbReference>
<keyword evidence="5" id="KW-1185">Reference proteome</keyword>
<evidence type="ECO:0000313" key="5">
    <source>
        <dbReference type="Proteomes" id="UP001186944"/>
    </source>
</evidence>
<comment type="caution">
    <text evidence="4">The sequence shown here is derived from an EMBL/GenBank/DDBJ whole genome shotgun (WGS) entry which is preliminary data.</text>
</comment>
<dbReference type="PRINTS" id="PR00385">
    <property type="entry name" value="P450"/>
</dbReference>
<dbReference type="Gene3D" id="1.10.630.10">
    <property type="entry name" value="Cytochrome P450"/>
    <property type="match status" value="1"/>
</dbReference>
<dbReference type="EMBL" id="VSWD01000003">
    <property type="protein sequence ID" value="KAK3105541.1"/>
    <property type="molecule type" value="Genomic_DNA"/>
</dbReference>
<keyword evidence="3" id="KW-0408">Iron</keyword>
<evidence type="ECO:0000256" key="1">
    <source>
        <dbReference type="ARBA" id="ARBA00010617"/>
    </source>
</evidence>
<evidence type="ECO:0000256" key="2">
    <source>
        <dbReference type="ARBA" id="ARBA00022723"/>
    </source>
</evidence>
<reference evidence="4" key="1">
    <citation type="submission" date="2019-08" db="EMBL/GenBank/DDBJ databases">
        <title>The improved chromosome-level genome for the pearl oyster Pinctada fucata martensii using PacBio sequencing and Hi-C.</title>
        <authorList>
            <person name="Zheng Z."/>
        </authorList>
    </citation>
    <scope>NUCLEOTIDE SEQUENCE</scope>
    <source>
        <strain evidence="4">ZZ-2019</strain>
        <tissue evidence="4">Adductor muscle</tissue>
    </source>
</reference>
<dbReference type="SUPFAM" id="SSF48264">
    <property type="entry name" value="Cytochrome P450"/>
    <property type="match status" value="1"/>
</dbReference>
<sequence>MKTRRPWNYPPGPPSVPFIGNLNLDLKNLLGTLRQCRKKYGDIFSLILGTETVVVICSRDKITEVLVKNGDIASDRPRSFFYSELLTPYGYDRLPYEKNILKEVTVLQEKLKEKQGLPFDVTELLHVSVSNVICCFSFGKRYNHENKDLQTLTKVVADISSNPDVVGLLTFLPFLKYLPFDLVGAKKVKRAFNLLRYLCKQETIRHKNTYQRDNIRDILDYLINLQLEGDMQDFQITDEMITEVIIELFAAGTETSSTSLRWFLLFIIKHPAIQERMHQEIMENVEANVPVTLQDRHKLPYCQAVILETLRLGTVAPFSLPHMATDDIDLEDCMIPKGAYILPSLDSINNNEEDFHNPDEFHSERFLDLEGQITNHKTILPFSLG</sequence>
<organism evidence="4 5">
    <name type="scientific">Pinctada imbricata</name>
    <name type="common">Atlantic pearl-oyster</name>
    <name type="synonym">Pinctada martensii</name>
    <dbReference type="NCBI Taxonomy" id="66713"/>
    <lineage>
        <taxon>Eukaryota</taxon>
        <taxon>Metazoa</taxon>
        <taxon>Spiralia</taxon>
        <taxon>Lophotrochozoa</taxon>
        <taxon>Mollusca</taxon>
        <taxon>Bivalvia</taxon>
        <taxon>Autobranchia</taxon>
        <taxon>Pteriomorphia</taxon>
        <taxon>Pterioida</taxon>
        <taxon>Pterioidea</taxon>
        <taxon>Pteriidae</taxon>
        <taxon>Pinctada</taxon>
    </lineage>
</organism>
<dbReference type="GO" id="GO:0016705">
    <property type="term" value="F:oxidoreductase activity, acting on paired donors, with incorporation or reduction of molecular oxygen"/>
    <property type="evidence" value="ECO:0007669"/>
    <property type="project" value="InterPro"/>
</dbReference>
<dbReference type="Proteomes" id="UP001186944">
    <property type="component" value="Unassembled WGS sequence"/>
</dbReference>
<proteinExistence type="inferred from homology"/>
<dbReference type="InterPro" id="IPR050182">
    <property type="entry name" value="Cytochrome_P450_fam2"/>
</dbReference>
<dbReference type="GO" id="GO:0020037">
    <property type="term" value="F:heme binding"/>
    <property type="evidence" value="ECO:0007669"/>
    <property type="project" value="InterPro"/>
</dbReference>
<gene>
    <name evidence="4" type="ORF">FSP39_000062</name>
</gene>
<comment type="similarity">
    <text evidence="1">Belongs to the cytochrome P450 family.</text>
</comment>